<keyword evidence="2" id="KW-1185">Reference proteome</keyword>
<comment type="caution">
    <text evidence="1">The sequence shown here is derived from an EMBL/GenBank/DDBJ whole genome shotgun (WGS) entry which is preliminary data.</text>
</comment>
<name>A0ABR2A5X8_9ROSI</name>
<gene>
    <name evidence="1" type="ORF">V6N11_019772</name>
</gene>
<organism evidence="1 2">
    <name type="scientific">Hibiscus sabdariffa</name>
    <name type="common">roselle</name>
    <dbReference type="NCBI Taxonomy" id="183260"/>
    <lineage>
        <taxon>Eukaryota</taxon>
        <taxon>Viridiplantae</taxon>
        <taxon>Streptophyta</taxon>
        <taxon>Embryophyta</taxon>
        <taxon>Tracheophyta</taxon>
        <taxon>Spermatophyta</taxon>
        <taxon>Magnoliopsida</taxon>
        <taxon>eudicotyledons</taxon>
        <taxon>Gunneridae</taxon>
        <taxon>Pentapetalae</taxon>
        <taxon>rosids</taxon>
        <taxon>malvids</taxon>
        <taxon>Malvales</taxon>
        <taxon>Malvaceae</taxon>
        <taxon>Malvoideae</taxon>
        <taxon>Hibiscus</taxon>
    </lineage>
</organism>
<proteinExistence type="predicted"/>
<evidence type="ECO:0000313" key="1">
    <source>
        <dbReference type="EMBL" id="KAK8488102.1"/>
    </source>
</evidence>
<reference evidence="1 2" key="1">
    <citation type="journal article" date="2024" name="G3 (Bethesda)">
        <title>Genome assembly of Hibiscus sabdariffa L. provides insights into metabolisms of medicinal natural products.</title>
        <authorList>
            <person name="Kim T."/>
        </authorList>
    </citation>
    <scope>NUCLEOTIDE SEQUENCE [LARGE SCALE GENOMIC DNA]</scope>
    <source>
        <strain evidence="1">TK-2024</strain>
        <tissue evidence="1">Old leaves</tissue>
    </source>
</reference>
<sequence>MKGVAIGTDSVSPALDIGESSKPVVTIVSDKHVIVDVFVSEEQAVSDAVVIVQDDVTDVGDMQAVVGSFEDVVVNDVSDRLMGDAEGDLQGVVAEVVVAPKVPSGVEFPSLQDSVQHKRGQDRPVKPKKTNIDDRKVLMEKIQGEKVSCLLRQILGR</sequence>
<accession>A0ABR2A5X8</accession>
<dbReference type="EMBL" id="JBBPBN010000365">
    <property type="protein sequence ID" value="KAK8488102.1"/>
    <property type="molecule type" value="Genomic_DNA"/>
</dbReference>
<protein>
    <submittedName>
        <fullName evidence="1">Uncharacterized protein</fullName>
    </submittedName>
</protein>
<dbReference type="Proteomes" id="UP001396334">
    <property type="component" value="Unassembled WGS sequence"/>
</dbReference>
<evidence type="ECO:0000313" key="2">
    <source>
        <dbReference type="Proteomes" id="UP001396334"/>
    </source>
</evidence>